<reference evidence="3" key="1">
    <citation type="journal article" date="2023" name="bioRxiv">
        <title>Scaffold-level genome assemblies of two parasitoid biocontrol wasps reveal the parthenogenesis mechanism and an associated novel virus.</title>
        <authorList>
            <person name="Inwood S."/>
            <person name="Skelly J."/>
            <person name="Guhlin J."/>
            <person name="Harrop T."/>
            <person name="Goldson S."/>
            <person name="Dearden P."/>
        </authorList>
    </citation>
    <scope>NUCLEOTIDE SEQUENCE</scope>
    <source>
        <strain evidence="3">Lincoln</strain>
        <tissue evidence="3">Whole body</tissue>
    </source>
</reference>
<dbReference type="SUPFAM" id="SSF51905">
    <property type="entry name" value="FAD/NAD(P)-binding domain"/>
    <property type="match status" value="1"/>
</dbReference>
<comment type="caution">
    <text evidence="3">The sequence shown here is derived from an EMBL/GenBank/DDBJ whole genome shotgun (WGS) entry which is preliminary data.</text>
</comment>
<keyword evidence="4" id="KW-1185">Reference proteome</keyword>
<gene>
    <name evidence="3" type="ORF">PV327_006499</name>
</gene>
<sequence length="492" mass="55974">MMRLILVILCYAACVLSSNDNSTPRIIIIGAGPAGIAAASRLFENGFTNFTILEAENRIGGRVYSEYMVDLGGQWVHGEKNNVAFELAWPLGLIERSNESYESEFKIFGSSGSSLSLEISQDLKEFFFSLDSNLIDIENLKTGTFGEYADAKFEEYYKNHPEISAELHKPLRDMINLGQMGSDGADNWYEVSAKGSRDYPTCDGDNNINWKNRTYGTILDILMKKFPNPEEELPILNNTHTSSKVTEINYNEDSTLVKVSAADGKEYLADHVIFTPSLGVLKANNNQLFNPPLPEKKIRSIENLGFGHVGKIFLYFDNPWWHTNDNKLSVKLIYWTEADRKEIENDPERKWMLGIFSVFPVEHKPKLLCIWLSSNHSTEMELIPEELFHNQTSEFLNRFFGHEHNITEISGIKRTMWNTNENFRGTYSYHGLETDTANVTNADLAEPIMRDDKPILQFAGEATSEHYSTVHGAIESGWREADRLINLYSNKN</sequence>
<dbReference type="InterPro" id="IPR002937">
    <property type="entry name" value="Amino_oxidase"/>
</dbReference>
<protein>
    <recommendedName>
        <fullName evidence="2">Amine oxidase domain-containing protein</fullName>
    </recommendedName>
</protein>
<dbReference type="EMBL" id="JAQQBR010001833">
    <property type="protein sequence ID" value="KAK0162747.1"/>
    <property type="molecule type" value="Genomic_DNA"/>
</dbReference>
<dbReference type="Pfam" id="PF01593">
    <property type="entry name" value="Amino_oxidase"/>
    <property type="match status" value="2"/>
</dbReference>
<dbReference type="Proteomes" id="UP001168972">
    <property type="component" value="Unassembled WGS sequence"/>
</dbReference>
<dbReference type="AlphaFoldDB" id="A0AA39KIH5"/>
<feature type="chain" id="PRO_5041417166" description="Amine oxidase domain-containing protein" evidence="1">
    <location>
        <begin position="18"/>
        <end position="492"/>
    </location>
</feature>
<feature type="signal peptide" evidence="1">
    <location>
        <begin position="1"/>
        <end position="17"/>
    </location>
</feature>
<dbReference type="Gene3D" id="3.90.660.10">
    <property type="match status" value="1"/>
</dbReference>
<dbReference type="SUPFAM" id="SSF54373">
    <property type="entry name" value="FAD-linked reductases, C-terminal domain"/>
    <property type="match status" value="1"/>
</dbReference>
<name>A0AA39KIH5_MICHY</name>
<feature type="domain" description="Amine oxidase" evidence="2">
    <location>
        <begin position="238"/>
        <end position="485"/>
    </location>
</feature>
<evidence type="ECO:0000313" key="4">
    <source>
        <dbReference type="Proteomes" id="UP001168972"/>
    </source>
</evidence>
<organism evidence="3 4">
    <name type="scientific">Microctonus hyperodae</name>
    <name type="common">Parasitoid wasp</name>
    <dbReference type="NCBI Taxonomy" id="165561"/>
    <lineage>
        <taxon>Eukaryota</taxon>
        <taxon>Metazoa</taxon>
        <taxon>Ecdysozoa</taxon>
        <taxon>Arthropoda</taxon>
        <taxon>Hexapoda</taxon>
        <taxon>Insecta</taxon>
        <taxon>Pterygota</taxon>
        <taxon>Neoptera</taxon>
        <taxon>Endopterygota</taxon>
        <taxon>Hymenoptera</taxon>
        <taxon>Apocrita</taxon>
        <taxon>Ichneumonoidea</taxon>
        <taxon>Braconidae</taxon>
        <taxon>Euphorinae</taxon>
        <taxon>Microctonus</taxon>
    </lineage>
</organism>
<evidence type="ECO:0000259" key="2">
    <source>
        <dbReference type="Pfam" id="PF01593"/>
    </source>
</evidence>
<evidence type="ECO:0000256" key="1">
    <source>
        <dbReference type="SAM" id="SignalP"/>
    </source>
</evidence>
<proteinExistence type="predicted"/>
<feature type="domain" description="Amine oxidase" evidence="2">
    <location>
        <begin position="34"/>
        <end position="93"/>
    </location>
</feature>
<accession>A0AA39KIH5</accession>
<dbReference type="GO" id="GO:0046592">
    <property type="term" value="F:polyamine oxidase activity"/>
    <property type="evidence" value="ECO:0007669"/>
    <property type="project" value="TreeGrafter"/>
</dbReference>
<dbReference type="PANTHER" id="PTHR10742">
    <property type="entry name" value="FLAVIN MONOAMINE OXIDASE"/>
    <property type="match status" value="1"/>
</dbReference>
<keyword evidence="1" id="KW-0732">Signal</keyword>
<dbReference type="Gene3D" id="3.50.50.60">
    <property type="entry name" value="FAD/NAD(P)-binding domain"/>
    <property type="match status" value="1"/>
</dbReference>
<dbReference type="InterPro" id="IPR050281">
    <property type="entry name" value="Flavin_monoamine_oxidase"/>
</dbReference>
<evidence type="ECO:0000313" key="3">
    <source>
        <dbReference type="EMBL" id="KAK0162747.1"/>
    </source>
</evidence>
<reference evidence="3" key="2">
    <citation type="submission" date="2023-03" db="EMBL/GenBank/DDBJ databases">
        <authorList>
            <person name="Inwood S.N."/>
            <person name="Skelly J.G."/>
            <person name="Guhlin J."/>
            <person name="Harrop T.W.R."/>
            <person name="Goldson S.G."/>
            <person name="Dearden P.K."/>
        </authorList>
    </citation>
    <scope>NUCLEOTIDE SEQUENCE</scope>
    <source>
        <strain evidence="3">Lincoln</strain>
        <tissue evidence="3">Whole body</tissue>
    </source>
</reference>
<dbReference type="InterPro" id="IPR036188">
    <property type="entry name" value="FAD/NAD-bd_sf"/>
</dbReference>
<dbReference type="PANTHER" id="PTHR10742:SF398">
    <property type="entry name" value="AMINE OXIDASE DOMAIN-CONTAINING PROTEIN-RELATED"/>
    <property type="match status" value="1"/>
</dbReference>